<dbReference type="EMBL" id="KV460821">
    <property type="protein sequence ID" value="OCA15507.1"/>
    <property type="molecule type" value="Genomic_DNA"/>
</dbReference>
<accession>A0A1B8XXV8</accession>
<name>A0A1B8XXV8_XENTR</name>
<reference evidence="1" key="1">
    <citation type="submission" date="2009-11" db="EMBL/GenBank/DDBJ databases">
        <authorList>
            <consortium name="US DOE Joint Genome Institute (JGI-PGF)"/>
            <person name="Ottilar R."/>
            <person name="Schmutz J."/>
            <person name="Salamov A."/>
            <person name="Cheng J.F."/>
            <person name="Lucas S."/>
            <person name="Pitluck S."/>
            <person name="Gundlach H."/>
            <person name="Guo Y."/>
            <person name="Haberer G."/>
            <person name="Nasrallah J."/>
            <person name="Mayer K.F.X."/>
            <person name="van de Peer Y."/>
            <person name="Weigel D."/>
            <person name="Grigoriev I.V."/>
        </authorList>
    </citation>
    <scope>NUCLEOTIDE SEQUENCE</scope>
    <source>
        <strain evidence="1">Nigerian</strain>
    </source>
</reference>
<reference evidence="1" key="3">
    <citation type="submission" date="2016-05" db="EMBL/GenBank/DDBJ databases">
        <title>WGS assembly of Xenopus tropicalis.</title>
        <authorList>
            <person name="Sessions A."/>
            <person name="Jenkins J."/>
            <person name="Mitros T."/>
            <person name="Lyons J.T."/>
            <person name="Dichmann D.S."/>
            <person name="Robert J."/>
            <person name="Harland R.M."/>
            <person name="Rokhsar D.S."/>
        </authorList>
    </citation>
    <scope>NUCLEOTIDE SEQUENCE</scope>
    <source>
        <strain evidence="1">Nigerian</strain>
    </source>
</reference>
<organism evidence="1">
    <name type="scientific">Xenopus tropicalis</name>
    <name type="common">Western clawed frog</name>
    <name type="synonym">Silurana tropicalis</name>
    <dbReference type="NCBI Taxonomy" id="8364"/>
    <lineage>
        <taxon>Eukaryota</taxon>
        <taxon>Metazoa</taxon>
        <taxon>Chordata</taxon>
        <taxon>Craniata</taxon>
        <taxon>Vertebrata</taxon>
        <taxon>Euteleostomi</taxon>
        <taxon>Amphibia</taxon>
        <taxon>Batrachia</taxon>
        <taxon>Anura</taxon>
        <taxon>Pipoidea</taxon>
        <taxon>Pipidae</taxon>
        <taxon>Xenopodinae</taxon>
        <taxon>Xenopus</taxon>
        <taxon>Silurana</taxon>
    </lineage>
</organism>
<evidence type="ECO:0000313" key="1">
    <source>
        <dbReference type="EMBL" id="OCA15507.1"/>
    </source>
</evidence>
<protein>
    <submittedName>
        <fullName evidence="1">Uncharacterized protein</fullName>
    </submittedName>
</protein>
<reference evidence="1" key="2">
    <citation type="journal article" date="2010" name="Science">
        <title>The genome of the Western clawed frog Xenopus tropicalis.</title>
        <authorList>
            <person name="Hellsten U."/>
            <person name="Harland R.M."/>
            <person name="Gilchrist M.J."/>
            <person name="Hendrix D."/>
            <person name="Jurka J."/>
            <person name="Kapitonov V."/>
            <person name="Ovcharenko I."/>
            <person name="Putnam N.H."/>
            <person name="Shu S."/>
            <person name="Taher L."/>
            <person name="Blitz I.L."/>
            <person name="Blumberg B."/>
            <person name="Dichmann D.S."/>
            <person name="Dubchak I."/>
            <person name="Amaya E."/>
            <person name="Detter J.C."/>
            <person name="Fletcher R."/>
            <person name="Gerhard D.S."/>
            <person name="Goodstein D."/>
            <person name="Graves T."/>
            <person name="Grigoriev I.V."/>
            <person name="Grimwood J."/>
            <person name="Kawashima T."/>
            <person name="Lindquist E."/>
            <person name="Lucas S.M."/>
            <person name="Mead P.E."/>
            <person name="Mitros T."/>
            <person name="Ogino H."/>
            <person name="Ohta Y."/>
            <person name="Poliakov A.V."/>
            <person name="Pollet N."/>
            <person name="Robert J."/>
            <person name="Salamov A."/>
            <person name="Sater A.K."/>
            <person name="Schmutz J."/>
            <person name="Terry A."/>
            <person name="Vize P.D."/>
            <person name="Warren W.C."/>
            <person name="Wells D."/>
            <person name="Wills A."/>
            <person name="Wilson R.K."/>
            <person name="Zimmerman L.B."/>
            <person name="Zorn A.M."/>
            <person name="Grainger R."/>
            <person name="Grammer T."/>
            <person name="Khokha M.K."/>
            <person name="Richardson P.M."/>
            <person name="Rokhsar D.S."/>
        </authorList>
    </citation>
    <scope>NUCLEOTIDE SEQUENCE [LARGE SCALE GENOMIC DNA]</scope>
    <source>
        <strain evidence="1">Nigerian</strain>
    </source>
</reference>
<gene>
    <name evidence="1" type="ORF">XENTR_v90029791mg</name>
</gene>
<proteinExistence type="predicted"/>
<dbReference type="AlphaFoldDB" id="A0A1B8XXV8"/>
<sequence length="80" mass="9484">MLGYLFIKGHTNNMKVRVTNQLVDLYYRCSHYIIIYSTNVNIFSTVIVYFTQFIAELKGITVLVNIPSQIYPKYVQWKEK</sequence>